<name>A0ABR0Y272_HUSHU</name>
<accession>A0ABR0Y272</accession>
<evidence type="ECO:0000313" key="1">
    <source>
        <dbReference type="EMBL" id="KAK6466770.1"/>
    </source>
</evidence>
<dbReference type="Proteomes" id="UP001369086">
    <property type="component" value="Unassembled WGS sequence"/>
</dbReference>
<reference evidence="1 2" key="1">
    <citation type="submission" date="2021-05" db="EMBL/GenBank/DDBJ databases">
        <authorList>
            <person name="Zahm M."/>
            <person name="Klopp C."/>
            <person name="Cabau C."/>
            <person name="Kuhl H."/>
            <person name="Suciu R."/>
            <person name="Ciorpac M."/>
            <person name="Holostenco D."/>
            <person name="Gessner J."/>
            <person name="Wuertz S."/>
            <person name="Hohne C."/>
            <person name="Stock M."/>
            <person name="Gislard M."/>
            <person name="Lluch J."/>
            <person name="Milhes M."/>
            <person name="Lampietro C."/>
            <person name="Lopez Roques C."/>
            <person name="Donnadieu C."/>
            <person name="Du K."/>
            <person name="Schartl M."/>
            <person name="Guiguen Y."/>
        </authorList>
    </citation>
    <scope>NUCLEOTIDE SEQUENCE [LARGE SCALE GENOMIC DNA]</scope>
    <source>
        <strain evidence="1">Hh-F2</strain>
        <tissue evidence="1">Blood</tissue>
    </source>
</reference>
<proteinExistence type="predicted"/>
<sequence>MTPQPMAGERGGGFIFTSVSHDIFYRKEREEAGAAELTSACLPGKKQDCQSRAADILLTIPEDKTGLSLLKRRFNDGPCPY</sequence>
<gene>
    <name evidence="1" type="ORF">HHUSO_G35891</name>
</gene>
<comment type="caution">
    <text evidence="1">The sequence shown here is derived from an EMBL/GenBank/DDBJ whole genome shotgun (WGS) entry which is preliminary data.</text>
</comment>
<dbReference type="EMBL" id="JAHFZB010000053">
    <property type="protein sequence ID" value="KAK6466770.1"/>
    <property type="molecule type" value="Genomic_DNA"/>
</dbReference>
<keyword evidence="2" id="KW-1185">Reference proteome</keyword>
<organism evidence="1 2">
    <name type="scientific">Huso huso</name>
    <name type="common">Beluga</name>
    <name type="synonym">Acipenser huso</name>
    <dbReference type="NCBI Taxonomy" id="61971"/>
    <lineage>
        <taxon>Eukaryota</taxon>
        <taxon>Metazoa</taxon>
        <taxon>Chordata</taxon>
        <taxon>Craniata</taxon>
        <taxon>Vertebrata</taxon>
        <taxon>Euteleostomi</taxon>
        <taxon>Actinopterygii</taxon>
        <taxon>Chondrostei</taxon>
        <taxon>Acipenseriformes</taxon>
        <taxon>Acipenseridae</taxon>
        <taxon>Huso</taxon>
    </lineage>
</organism>
<protein>
    <submittedName>
        <fullName evidence="1">Uncharacterized protein</fullName>
    </submittedName>
</protein>
<evidence type="ECO:0000313" key="2">
    <source>
        <dbReference type="Proteomes" id="UP001369086"/>
    </source>
</evidence>